<dbReference type="CAZy" id="CBM50">
    <property type="family name" value="Carbohydrate-Binding Module Family 50"/>
</dbReference>
<dbReference type="PROSITE" id="PS51782">
    <property type="entry name" value="LYSM"/>
    <property type="match status" value="2"/>
</dbReference>
<dbReference type="Pfam" id="PF01476">
    <property type="entry name" value="LysM"/>
    <property type="match status" value="2"/>
</dbReference>
<dbReference type="SUPFAM" id="SSF53955">
    <property type="entry name" value="Lysozyme-like"/>
    <property type="match status" value="1"/>
</dbReference>
<dbReference type="OrthoDB" id="9815002at2"/>
<dbReference type="InterPro" id="IPR008258">
    <property type="entry name" value="Transglycosylase_SLT_dom_1"/>
</dbReference>
<keyword evidence="4" id="KW-1185">Reference proteome</keyword>
<dbReference type="GO" id="GO:0008932">
    <property type="term" value="F:lytic endotransglycosylase activity"/>
    <property type="evidence" value="ECO:0007669"/>
    <property type="project" value="TreeGrafter"/>
</dbReference>
<dbReference type="SUPFAM" id="SSF54106">
    <property type="entry name" value="LysM domain"/>
    <property type="match status" value="2"/>
</dbReference>
<dbReference type="PANTHER" id="PTHR33734">
    <property type="entry name" value="LYSM DOMAIN-CONTAINING GPI-ANCHORED PROTEIN 2"/>
    <property type="match status" value="1"/>
</dbReference>
<dbReference type="RefSeq" id="WP_014244970.1">
    <property type="nucleotide sequence ID" value="NC_016620.1"/>
</dbReference>
<dbReference type="SMART" id="SM00257">
    <property type="entry name" value="LysM"/>
    <property type="match status" value="2"/>
</dbReference>
<dbReference type="InterPro" id="IPR036779">
    <property type="entry name" value="LysM_dom_sf"/>
</dbReference>
<dbReference type="EMBL" id="FQ312005">
    <property type="protein sequence ID" value="CBW27193.1"/>
    <property type="molecule type" value="Genomic_DNA"/>
</dbReference>
<dbReference type="PROSITE" id="PS51257">
    <property type="entry name" value="PROKAR_LIPOPROTEIN"/>
    <property type="match status" value="1"/>
</dbReference>
<dbReference type="InterPro" id="IPR023346">
    <property type="entry name" value="Lysozyme-like_dom_sf"/>
</dbReference>
<dbReference type="CDD" id="cd16894">
    <property type="entry name" value="MltD-like"/>
    <property type="match status" value="1"/>
</dbReference>
<dbReference type="PATRIC" id="fig|862908.3.peg.2283"/>
<dbReference type="STRING" id="862908.BMS_2397"/>
<dbReference type="CAZy" id="GH23">
    <property type="family name" value="Glycoside Hydrolase Family 23"/>
</dbReference>
<reference evidence="4" key="1">
    <citation type="journal article" date="2013" name="ISME J.">
        <title>A small predatory core genome in the divergent marine Bacteriovorax marinus SJ and the terrestrial Bdellovibrio bacteriovorus.</title>
        <authorList>
            <person name="Crossman L.C."/>
            <person name="Chen H."/>
            <person name="Cerdeno-Tarraga A.M."/>
            <person name="Brooks K."/>
            <person name="Quail M.A."/>
            <person name="Pineiro S.A."/>
            <person name="Hobley L."/>
            <person name="Sockett R.E."/>
            <person name="Bentley S.D."/>
            <person name="Parkhill J."/>
            <person name="Williams H.N."/>
            <person name="Stine O.C."/>
        </authorList>
    </citation>
    <scope>NUCLEOTIDE SEQUENCE [LARGE SCALE GENOMIC DNA]</scope>
    <source>
        <strain evidence="4">ATCC BAA-682 / DSM 15412 / SJ</strain>
    </source>
</reference>
<dbReference type="PANTHER" id="PTHR33734:SF22">
    <property type="entry name" value="MEMBRANE-BOUND LYTIC MUREIN TRANSGLYCOSYLASE D"/>
    <property type="match status" value="1"/>
</dbReference>
<dbReference type="HOGENOM" id="CLU_009520_1_0_7"/>
<dbReference type="Gene3D" id="3.10.350.10">
    <property type="entry name" value="LysM domain"/>
    <property type="match status" value="2"/>
</dbReference>
<gene>
    <name evidence="3" type="ordered locus">BMS_2397</name>
</gene>
<dbReference type="Pfam" id="PF01464">
    <property type="entry name" value="SLT"/>
    <property type="match status" value="1"/>
</dbReference>
<feature type="signal peptide" evidence="1">
    <location>
        <begin position="1"/>
        <end position="19"/>
    </location>
</feature>
<keyword evidence="1" id="KW-0732">Signal</keyword>
<feature type="domain" description="LysM" evidence="2">
    <location>
        <begin position="421"/>
        <end position="464"/>
    </location>
</feature>
<proteinExistence type="predicted"/>
<feature type="chain" id="PRO_5003154915" evidence="1">
    <location>
        <begin position="20"/>
        <end position="468"/>
    </location>
</feature>
<dbReference type="KEGG" id="bmx:BMS_2397"/>
<dbReference type="AlphaFoldDB" id="E1X4W7"/>
<evidence type="ECO:0000313" key="4">
    <source>
        <dbReference type="Proteomes" id="UP000008963"/>
    </source>
</evidence>
<evidence type="ECO:0000313" key="3">
    <source>
        <dbReference type="EMBL" id="CBW27193.1"/>
    </source>
</evidence>
<protein>
    <submittedName>
        <fullName evidence="3">Membrane-bound lytic murein transglycosylase D</fullName>
    </submittedName>
</protein>
<dbReference type="Gene3D" id="1.10.530.10">
    <property type="match status" value="1"/>
</dbReference>
<dbReference type="Proteomes" id="UP000008963">
    <property type="component" value="Chromosome"/>
</dbReference>
<dbReference type="InterPro" id="IPR018392">
    <property type="entry name" value="LysM"/>
</dbReference>
<dbReference type="eggNOG" id="COG1388">
    <property type="taxonomic scope" value="Bacteria"/>
</dbReference>
<sequence length="468" mass="53945">MKNLSILLVLLVSSSCSHIGPLLGKIKPQPRSSIASLTSNKSYDSVKINIEETPKVEKKSVVKKKVVQTTDPIDQEKSFLEKIFPATVSSVDKKGLNLRYKEKHYNFWKKYFSKREKERFQRHMSNGVKFESIVKEVLKEHKLPADLFYVGLIESGYNTHIRSHASAVGPWQFIKGTGKRYGLKIDRYLDERRNIYKASHAAANYFKDLYNIFGSWELALCAYNAGEYRIINAIRRGNTRDYRELVRKKLIPRETINYVPKVAAAKYLFENRKKYGLRAKRFHSDIYTNVEEVEATRSFSLSKVAKGLRVSLKDMKTLNPEVKKDWVAVTRRRPFKLLIPKGYSQKFASLNFSTKRPVARRSVSQSISRKVSSIYRVKRGDNLTGISKKFGLPIRKIKRANNIRGSKIMVGQRLSIPMTVSRYKVRRGDNLTVIARKFNTSIRKIVVANNLRGHRIYKGQSLIIPSES</sequence>
<feature type="domain" description="LysM" evidence="2">
    <location>
        <begin position="373"/>
        <end position="416"/>
    </location>
</feature>
<dbReference type="CDD" id="cd00118">
    <property type="entry name" value="LysM"/>
    <property type="match status" value="2"/>
</dbReference>
<organism evidence="3 4">
    <name type="scientific">Halobacteriovorax marinus (strain ATCC BAA-682 / DSM 15412 / SJ)</name>
    <name type="common">Bacteriovorax marinus</name>
    <dbReference type="NCBI Taxonomy" id="862908"/>
    <lineage>
        <taxon>Bacteria</taxon>
        <taxon>Pseudomonadati</taxon>
        <taxon>Bdellovibrionota</taxon>
        <taxon>Bacteriovoracia</taxon>
        <taxon>Bacteriovoracales</taxon>
        <taxon>Halobacteriovoraceae</taxon>
        <taxon>Halobacteriovorax</taxon>
    </lineage>
</organism>
<name>E1X4W7_HALMS</name>
<evidence type="ECO:0000256" key="1">
    <source>
        <dbReference type="SAM" id="SignalP"/>
    </source>
</evidence>
<dbReference type="eggNOG" id="COG0741">
    <property type="taxonomic scope" value="Bacteria"/>
</dbReference>
<accession>E1X4W7</accession>
<evidence type="ECO:0000259" key="2">
    <source>
        <dbReference type="PROSITE" id="PS51782"/>
    </source>
</evidence>